<keyword evidence="2 3" id="KW-0349">Heme</keyword>
<dbReference type="EMBL" id="CAKMRJ010005745">
    <property type="protein sequence ID" value="CAH1452741.1"/>
    <property type="molecule type" value="Genomic_DNA"/>
</dbReference>
<dbReference type="SUPFAM" id="SSF48264">
    <property type="entry name" value="Cytochrome P450"/>
    <property type="match status" value="1"/>
</dbReference>
<keyword evidence="1 3" id="KW-0560">Oxidoreductase</keyword>
<dbReference type="InterPro" id="IPR002401">
    <property type="entry name" value="Cyt_P450_E_grp-I"/>
</dbReference>
<dbReference type="InterPro" id="IPR001128">
    <property type="entry name" value="Cyt_P450"/>
</dbReference>
<evidence type="ECO:0000256" key="1">
    <source>
        <dbReference type="ARBA" id="ARBA00023002"/>
    </source>
</evidence>
<dbReference type="PANTHER" id="PTHR47951:SF7">
    <property type="entry name" value="FLAVONOID 3',5'-HYDROXYLASE-LIKE ISOFORM X1"/>
    <property type="match status" value="1"/>
</dbReference>
<comment type="similarity">
    <text evidence="3">Belongs to the cytochrome P450 family.</text>
</comment>
<dbReference type="PRINTS" id="PR00463">
    <property type="entry name" value="EP450I"/>
</dbReference>
<proteinExistence type="inferred from homology"/>
<dbReference type="InterPro" id="IPR017972">
    <property type="entry name" value="Cyt_P450_CS"/>
</dbReference>
<dbReference type="GO" id="GO:0016705">
    <property type="term" value="F:oxidoreductase activity, acting on paired donors, with incorporation or reduction of molecular oxygen"/>
    <property type="evidence" value="ECO:0007669"/>
    <property type="project" value="InterPro"/>
</dbReference>
<keyword evidence="2 3" id="KW-0408">Iron</keyword>
<comment type="cofactor">
    <cofactor evidence="2">
        <name>heme</name>
        <dbReference type="ChEBI" id="CHEBI:30413"/>
    </cofactor>
</comment>
<dbReference type="InterPro" id="IPR036396">
    <property type="entry name" value="Cyt_P450_sf"/>
</dbReference>
<keyword evidence="5" id="KW-1185">Reference proteome</keyword>
<accession>A0AAU9PQR5</accession>
<keyword evidence="3" id="KW-0503">Monooxygenase</keyword>
<gene>
    <name evidence="4" type="ORF">LVIROSA_LOCUS38029</name>
</gene>
<dbReference type="PROSITE" id="PS00086">
    <property type="entry name" value="CYTOCHROME_P450"/>
    <property type="match status" value="1"/>
</dbReference>
<sequence>MVFTFIIFKKKKKMEELSNRNQGSSWRWERSNKDHLTLALATISVMIFAILWRRWNSSNSSAAPSLPPGPRSLPIVGYLPFLGRDLHKQFRNMAHIYGPIFKFHLGSKLHVVINTPDLVKAVVREQDDIFANRNPSIAALAISYGGVDVVWSDNSSYWRNLRKIFAHEVLSNKNLEACRFFRRDEVRKTIKNIYSKIGSAIDISQIAFSTEANVLTSMVWENTSDPNAKGSHFGAELQMISSNIVEILGQPNLSDIFPSLAWLDLQGILRKTKRQLHQLDQIFTSIIDDRIISNSKKPKDAVGHEGKKDLLQILLELEDQKDATSISITQIKALLLDIMVAGSETTTTLIEWAMAEIMQNHYIMKRIQEELAEIVGLDNIVEESHLPKLQYLDATIKETFRLHPVVPLILPRSPSQDCIVGGYTIPKGCTVFLNVWSIHRDPRYWDNPLEFNPERFLTNKYDFKGSNLNFIPFGSGRRLCPGVPLAEKMQMYILASLLHSFDWSLPEGEKHDLSEKFGITLKKREPLIVVPSQRLPNENLYM</sequence>
<evidence type="ECO:0000313" key="5">
    <source>
        <dbReference type="Proteomes" id="UP001157418"/>
    </source>
</evidence>
<feature type="binding site" description="axial binding residue" evidence="2">
    <location>
        <position position="480"/>
    </location>
    <ligand>
        <name>heme</name>
        <dbReference type="ChEBI" id="CHEBI:30413"/>
    </ligand>
    <ligandPart>
        <name>Fe</name>
        <dbReference type="ChEBI" id="CHEBI:18248"/>
    </ligandPart>
</feature>
<dbReference type="Proteomes" id="UP001157418">
    <property type="component" value="Unassembled WGS sequence"/>
</dbReference>
<protein>
    <recommendedName>
        <fullName evidence="6">Cytochrome P450</fullName>
    </recommendedName>
</protein>
<dbReference type="Gene3D" id="1.10.630.10">
    <property type="entry name" value="Cytochrome P450"/>
    <property type="match status" value="1"/>
</dbReference>
<organism evidence="4 5">
    <name type="scientific">Lactuca virosa</name>
    <dbReference type="NCBI Taxonomy" id="75947"/>
    <lineage>
        <taxon>Eukaryota</taxon>
        <taxon>Viridiplantae</taxon>
        <taxon>Streptophyta</taxon>
        <taxon>Embryophyta</taxon>
        <taxon>Tracheophyta</taxon>
        <taxon>Spermatophyta</taxon>
        <taxon>Magnoliopsida</taxon>
        <taxon>eudicotyledons</taxon>
        <taxon>Gunneridae</taxon>
        <taxon>Pentapetalae</taxon>
        <taxon>asterids</taxon>
        <taxon>campanulids</taxon>
        <taxon>Asterales</taxon>
        <taxon>Asteraceae</taxon>
        <taxon>Cichorioideae</taxon>
        <taxon>Cichorieae</taxon>
        <taxon>Lactucinae</taxon>
        <taxon>Lactuca</taxon>
    </lineage>
</organism>
<evidence type="ECO:0000313" key="4">
    <source>
        <dbReference type="EMBL" id="CAH1452741.1"/>
    </source>
</evidence>
<dbReference type="GO" id="GO:0004497">
    <property type="term" value="F:monooxygenase activity"/>
    <property type="evidence" value="ECO:0007669"/>
    <property type="project" value="UniProtKB-KW"/>
</dbReference>
<name>A0AAU9PQR5_9ASTR</name>
<dbReference type="PANTHER" id="PTHR47951">
    <property type="entry name" value="OS08G0547900 PROTEIN"/>
    <property type="match status" value="1"/>
</dbReference>
<evidence type="ECO:0000256" key="2">
    <source>
        <dbReference type="PIRSR" id="PIRSR602401-1"/>
    </source>
</evidence>
<reference evidence="4 5" key="1">
    <citation type="submission" date="2022-01" db="EMBL/GenBank/DDBJ databases">
        <authorList>
            <person name="Xiong W."/>
            <person name="Schranz E."/>
        </authorList>
    </citation>
    <scope>NUCLEOTIDE SEQUENCE [LARGE SCALE GENOMIC DNA]</scope>
</reference>
<dbReference type="Pfam" id="PF00067">
    <property type="entry name" value="p450"/>
    <property type="match status" value="1"/>
</dbReference>
<comment type="caution">
    <text evidence="4">The sequence shown here is derived from an EMBL/GenBank/DDBJ whole genome shotgun (WGS) entry which is preliminary data.</text>
</comment>
<dbReference type="FunFam" id="1.10.630.10:FF:000207">
    <property type="entry name" value="Putative cytochrome P450 superfamily protein"/>
    <property type="match status" value="1"/>
</dbReference>
<dbReference type="CDD" id="cd11073">
    <property type="entry name" value="CYP76-like"/>
    <property type="match status" value="1"/>
</dbReference>
<dbReference type="PRINTS" id="PR00385">
    <property type="entry name" value="P450"/>
</dbReference>
<dbReference type="GO" id="GO:0020037">
    <property type="term" value="F:heme binding"/>
    <property type="evidence" value="ECO:0007669"/>
    <property type="project" value="InterPro"/>
</dbReference>
<dbReference type="GO" id="GO:0005506">
    <property type="term" value="F:iron ion binding"/>
    <property type="evidence" value="ECO:0007669"/>
    <property type="project" value="InterPro"/>
</dbReference>
<dbReference type="AlphaFoldDB" id="A0AAU9PQR5"/>
<keyword evidence="2 3" id="KW-0479">Metal-binding</keyword>
<evidence type="ECO:0008006" key="6">
    <source>
        <dbReference type="Google" id="ProtNLM"/>
    </source>
</evidence>
<evidence type="ECO:0000256" key="3">
    <source>
        <dbReference type="RuleBase" id="RU000461"/>
    </source>
</evidence>